<sequence length="49" mass="5468">VVLNDAAYRVGIANKLFNSQVFGQCETSGNGIKFCKHNVRRITDEARKV</sequence>
<dbReference type="AlphaFoldDB" id="A0A392RL68"/>
<dbReference type="Proteomes" id="UP000265520">
    <property type="component" value="Unassembled WGS sequence"/>
</dbReference>
<protein>
    <submittedName>
        <fullName evidence="1">Uncharacterized protein</fullName>
    </submittedName>
</protein>
<dbReference type="EMBL" id="LXQA010239846">
    <property type="protein sequence ID" value="MCI37017.1"/>
    <property type="molecule type" value="Genomic_DNA"/>
</dbReference>
<organism evidence="1 2">
    <name type="scientific">Trifolium medium</name>
    <dbReference type="NCBI Taxonomy" id="97028"/>
    <lineage>
        <taxon>Eukaryota</taxon>
        <taxon>Viridiplantae</taxon>
        <taxon>Streptophyta</taxon>
        <taxon>Embryophyta</taxon>
        <taxon>Tracheophyta</taxon>
        <taxon>Spermatophyta</taxon>
        <taxon>Magnoliopsida</taxon>
        <taxon>eudicotyledons</taxon>
        <taxon>Gunneridae</taxon>
        <taxon>Pentapetalae</taxon>
        <taxon>rosids</taxon>
        <taxon>fabids</taxon>
        <taxon>Fabales</taxon>
        <taxon>Fabaceae</taxon>
        <taxon>Papilionoideae</taxon>
        <taxon>50 kb inversion clade</taxon>
        <taxon>NPAAA clade</taxon>
        <taxon>Hologalegina</taxon>
        <taxon>IRL clade</taxon>
        <taxon>Trifolieae</taxon>
        <taxon>Trifolium</taxon>
    </lineage>
</organism>
<proteinExistence type="predicted"/>
<name>A0A392RL68_9FABA</name>
<evidence type="ECO:0000313" key="1">
    <source>
        <dbReference type="EMBL" id="MCI37017.1"/>
    </source>
</evidence>
<comment type="caution">
    <text evidence="1">The sequence shown here is derived from an EMBL/GenBank/DDBJ whole genome shotgun (WGS) entry which is preliminary data.</text>
</comment>
<feature type="non-terminal residue" evidence="1">
    <location>
        <position position="1"/>
    </location>
</feature>
<keyword evidence="2" id="KW-1185">Reference proteome</keyword>
<evidence type="ECO:0000313" key="2">
    <source>
        <dbReference type="Proteomes" id="UP000265520"/>
    </source>
</evidence>
<accession>A0A392RL68</accession>
<reference evidence="1 2" key="1">
    <citation type="journal article" date="2018" name="Front. Plant Sci.">
        <title>Red Clover (Trifolium pratense) and Zigzag Clover (T. medium) - A Picture of Genomic Similarities and Differences.</title>
        <authorList>
            <person name="Dluhosova J."/>
            <person name="Istvanek J."/>
            <person name="Nedelnik J."/>
            <person name="Repkova J."/>
        </authorList>
    </citation>
    <scope>NUCLEOTIDE SEQUENCE [LARGE SCALE GENOMIC DNA]</scope>
    <source>
        <strain evidence="2">cv. 10/8</strain>
        <tissue evidence="1">Leaf</tissue>
    </source>
</reference>